<evidence type="ECO:0000256" key="1">
    <source>
        <dbReference type="SAM" id="MobiDB-lite"/>
    </source>
</evidence>
<gene>
    <name evidence="2" type="ORF">PM001_LOCUS109</name>
    <name evidence="3" type="ORF">PM001_LOCUS26837</name>
</gene>
<organism evidence="2 4">
    <name type="scientific">Peronospora matthiolae</name>
    <dbReference type="NCBI Taxonomy" id="2874970"/>
    <lineage>
        <taxon>Eukaryota</taxon>
        <taxon>Sar</taxon>
        <taxon>Stramenopiles</taxon>
        <taxon>Oomycota</taxon>
        <taxon>Peronosporomycetes</taxon>
        <taxon>Peronosporales</taxon>
        <taxon>Peronosporaceae</taxon>
        <taxon>Peronospora</taxon>
    </lineage>
</organism>
<comment type="caution">
    <text evidence="2">The sequence shown here is derived from an EMBL/GenBank/DDBJ whole genome shotgun (WGS) entry which is preliminary data.</text>
</comment>
<feature type="region of interest" description="Disordered" evidence="1">
    <location>
        <begin position="1"/>
        <end position="35"/>
    </location>
</feature>
<reference evidence="2" key="1">
    <citation type="submission" date="2024-01" db="EMBL/GenBank/DDBJ databases">
        <authorList>
            <person name="Webb A."/>
        </authorList>
    </citation>
    <scope>NUCLEOTIDE SEQUENCE</scope>
    <source>
        <strain evidence="2">Pm1</strain>
    </source>
</reference>
<name>A0AAV1SXG2_9STRA</name>
<evidence type="ECO:0000313" key="4">
    <source>
        <dbReference type="Proteomes" id="UP001162060"/>
    </source>
</evidence>
<dbReference type="EMBL" id="CAKLBY020000003">
    <property type="protein sequence ID" value="CAK7891070.1"/>
    <property type="molecule type" value="Genomic_DNA"/>
</dbReference>
<sequence>MFVVDSTRPFDSTLPHPDEATTEREQGAGSDDKDA</sequence>
<evidence type="ECO:0000313" key="2">
    <source>
        <dbReference type="EMBL" id="CAK7891070.1"/>
    </source>
</evidence>
<feature type="compositionally biased region" description="Basic and acidic residues" evidence="1">
    <location>
        <begin position="16"/>
        <end position="35"/>
    </location>
</feature>
<proteinExistence type="predicted"/>
<accession>A0AAV1SXG2</accession>
<dbReference type="AlphaFoldDB" id="A0AAV1SXG2"/>
<dbReference type="Proteomes" id="UP001162060">
    <property type="component" value="Unassembled WGS sequence"/>
</dbReference>
<protein>
    <submittedName>
        <fullName evidence="2">Uncharacterized protein</fullName>
    </submittedName>
</protein>
<evidence type="ECO:0000313" key="3">
    <source>
        <dbReference type="EMBL" id="CAK7941687.1"/>
    </source>
</evidence>
<dbReference type="EMBL" id="CAKLBY020000264">
    <property type="protein sequence ID" value="CAK7941687.1"/>
    <property type="molecule type" value="Genomic_DNA"/>
</dbReference>